<proteinExistence type="predicted"/>
<dbReference type="AlphaFoldDB" id="A0AAV4TT06"/>
<accession>A0AAV4TT06</accession>
<keyword evidence="2" id="KW-1185">Reference proteome</keyword>
<gene>
    <name evidence="1" type="ORF">CEXT_53831</name>
</gene>
<evidence type="ECO:0000313" key="2">
    <source>
        <dbReference type="Proteomes" id="UP001054945"/>
    </source>
</evidence>
<reference evidence="1 2" key="1">
    <citation type="submission" date="2021-06" db="EMBL/GenBank/DDBJ databases">
        <title>Caerostris extrusa draft genome.</title>
        <authorList>
            <person name="Kono N."/>
            <person name="Arakawa K."/>
        </authorList>
    </citation>
    <scope>NUCLEOTIDE SEQUENCE [LARGE SCALE GENOMIC DNA]</scope>
</reference>
<name>A0AAV4TT06_CAEEX</name>
<dbReference type="EMBL" id="BPLR01011739">
    <property type="protein sequence ID" value="GIY48636.1"/>
    <property type="molecule type" value="Genomic_DNA"/>
</dbReference>
<comment type="caution">
    <text evidence="1">The sequence shown here is derived from an EMBL/GenBank/DDBJ whole genome shotgun (WGS) entry which is preliminary data.</text>
</comment>
<dbReference type="Proteomes" id="UP001054945">
    <property type="component" value="Unassembled WGS sequence"/>
</dbReference>
<evidence type="ECO:0000313" key="1">
    <source>
        <dbReference type="EMBL" id="GIY48636.1"/>
    </source>
</evidence>
<sequence>MAKLKFEISLRFLYSDAKPISTDRQVYRFAACLPSLHRHRFHPKVHYETTWLSEVNTRQCKFPHSQPLAKLKFEISPRFLYSDAKPIPTAGQVYRFAASLHRHRFHPKSSLRDHVVV</sequence>
<protein>
    <submittedName>
        <fullName evidence="1">Uncharacterized protein</fullName>
    </submittedName>
</protein>
<organism evidence="1 2">
    <name type="scientific">Caerostris extrusa</name>
    <name type="common">Bark spider</name>
    <name type="synonym">Caerostris bankana</name>
    <dbReference type="NCBI Taxonomy" id="172846"/>
    <lineage>
        <taxon>Eukaryota</taxon>
        <taxon>Metazoa</taxon>
        <taxon>Ecdysozoa</taxon>
        <taxon>Arthropoda</taxon>
        <taxon>Chelicerata</taxon>
        <taxon>Arachnida</taxon>
        <taxon>Araneae</taxon>
        <taxon>Araneomorphae</taxon>
        <taxon>Entelegynae</taxon>
        <taxon>Araneoidea</taxon>
        <taxon>Araneidae</taxon>
        <taxon>Caerostris</taxon>
    </lineage>
</organism>